<evidence type="ECO:0000256" key="4">
    <source>
        <dbReference type="SAM" id="MobiDB-lite"/>
    </source>
</evidence>
<dbReference type="RefSeq" id="WP_063669967.1">
    <property type="nucleotide sequence ID" value="NZ_CP014841.1"/>
</dbReference>
<evidence type="ECO:0000256" key="3">
    <source>
        <dbReference type="ARBA" id="ARBA00023235"/>
    </source>
</evidence>
<dbReference type="GO" id="GO:0003755">
    <property type="term" value="F:peptidyl-prolyl cis-trans isomerase activity"/>
    <property type="evidence" value="ECO:0007669"/>
    <property type="project" value="UniProtKB-KW"/>
</dbReference>
<proteinExistence type="predicted"/>
<feature type="region of interest" description="Disordered" evidence="4">
    <location>
        <begin position="115"/>
        <end position="134"/>
    </location>
</feature>
<dbReference type="Gene3D" id="2.40.100.10">
    <property type="entry name" value="Cyclophilin-like"/>
    <property type="match status" value="1"/>
</dbReference>
<dbReference type="PROSITE" id="PS50072">
    <property type="entry name" value="CSA_PPIASE_2"/>
    <property type="match status" value="1"/>
</dbReference>
<feature type="chain" id="PRO_5007823497" description="peptidylprolyl isomerase" evidence="5">
    <location>
        <begin position="26"/>
        <end position="316"/>
    </location>
</feature>
<dbReference type="EMBL" id="CP014841">
    <property type="protein sequence ID" value="AND67599.1"/>
    <property type="molecule type" value="Genomic_DNA"/>
</dbReference>
<dbReference type="EC" id="5.2.1.8" evidence="1"/>
<keyword evidence="2" id="KW-0697">Rotamase</keyword>
<evidence type="ECO:0000256" key="1">
    <source>
        <dbReference type="ARBA" id="ARBA00013194"/>
    </source>
</evidence>
<evidence type="ECO:0000313" key="7">
    <source>
        <dbReference type="EMBL" id="AND67599.1"/>
    </source>
</evidence>
<dbReference type="InterPro" id="IPR029000">
    <property type="entry name" value="Cyclophilin-like_dom_sf"/>
</dbReference>
<evidence type="ECO:0000313" key="8">
    <source>
        <dbReference type="Proteomes" id="UP000077255"/>
    </source>
</evidence>
<accession>A0A161JCC2</accession>
<evidence type="ECO:0000256" key="5">
    <source>
        <dbReference type="SAM" id="SignalP"/>
    </source>
</evidence>
<sequence>MPTFHPTALALALAACLLASLPALADQAKPKPSLTPKEILAASKPAEWRTPDPDNLLVMTLAGGHRVLIELAPDFTPLHAANIRTLAHEHYFDGLAIIRVQDNFVTQWGDPYDDDNADRSKMKPLGTAKKTLPPEFTRPLDPKLAFTRLPDGDVYAPEVGFSGGFPVARDPASKEEWITHCYGTVGVARDVGPTTGNGNSLYAIIGQAPRGLDRNLAVAGRVIDGMEYLSALPRGTGPLGFYEKAEQRTPIVSVRLAADLPPAERPKVEVLRTDSASFARLVEAKRNRRDAFYTRPAGKIDLCSISVPTRDPAEAK</sequence>
<dbReference type="Pfam" id="PF00160">
    <property type="entry name" value="Pro_isomerase"/>
    <property type="match status" value="1"/>
</dbReference>
<evidence type="ECO:0000256" key="2">
    <source>
        <dbReference type="ARBA" id="ARBA00023110"/>
    </source>
</evidence>
<keyword evidence="5" id="KW-0732">Signal</keyword>
<dbReference type="SUPFAM" id="SSF50891">
    <property type="entry name" value="Cyclophilin-like"/>
    <property type="match status" value="1"/>
</dbReference>
<dbReference type="OrthoDB" id="9807797at2"/>
<protein>
    <recommendedName>
        <fullName evidence="1">peptidylprolyl isomerase</fullName>
        <ecNumber evidence="1">5.2.1.8</ecNumber>
    </recommendedName>
</protein>
<feature type="signal peptide" evidence="5">
    <location>
        <begin position="1"/>
        <end position="25"/>
    </location>
</feature>
<dbReference type="Proteomes" id="UP000077255">
    <property type="component" value="Chromosome"/>
</dbReference>
<keyword evidence="3 7" id="KW-0413">Isomerase</keyword>
<organism evidence="7 8">
    <name type="scientific">Dyella thiooxydans</name>
    <dbReference type="NCBI Taxonomy" id="445710"/>
    <lineage>
        <taxon>Bacteria</taxon>
        <taxon>Pseudomonadati</taxon>
        <taxon>Pseudomonadota</taxon>
        <taxon>Gammaproteobacteria</taxon>
        <taxon>Lysobacterales</taxon>
        <taxon>Rhodanobacteraceae</taxon>
        <taxon>Dyella</taxon>
    </lineage>
</organism>
<dbReference type="InterPro" id="IPR044665">
    <property type="entry name" value="E_coli_cyclophilin_A-like"/>
</dbReference>
<dbReference type="AlphaFoldDB" id="A0A161JCC2"/>
<evidence type="ECO:0000259" key="6">
    <source>
        <dbReference type="PROSITE" id="PS50072"/>
    </source>
</evidence>
<name>A0A161JCC2_9GAMM</name>
<dbReference type="PATRIC" id="fig|445710.3.peg.143"/>
<dbReference type="KEGG" id="dtx:ATSB10_01450"/>
<dbReference type="InterPro" id="IPR002130">
    <property type="entry name" value="Cyclophilin-type_PPIase_dom"/>
</dbReference>
<gene>
    <name evidence="7" type="ORF">ATSB10_01450</name>
</gene>
<keyword evidence="8" id="KW-1185">Reference proteome</keyword>
<dbReference type="STRING" id="445710.ATSB10_01450"/>
<reference evidence="7 8" key="1">
    <citation type="submission" date="2016-02" db="EMBL/GenBank/DDBJ databases">
        <title>Complete genome sequencing and analysis of ATSB10, Dyella thiooxydans isolated from rhizosphere soil of sunflower (Helianthus annuus L.).</title>
        <authorList>
            <person name="Lee Y."/>
            <person name="Hwangbo K."/>
            <person name="Chung H."/>
            <person name="Yoo J."/>
            <person name="Kim K.Y."/>
            <person name="Sa T.M."/>
            <person name="Um Y."/>
            <person name="Madhaiyan M."/>
        </authorList>
    </citation>
    <scope>NUCLEOTIDE SEQUENCE [LARGE SCALE GENOMIC DNA]</scope>
    <source>
        <strain evidence="7 8">ATSB10</strain>
    </source>
</reference>
<feature type="domain" description="PPIase cyclophilin-type" evidence="6">
    <location>
        <begin position="66"/>
        <end position="277"/>
    </location>
</feature>
<dbReference type="PANTHER" id="PTHR43246">
    <property type="entry name" value="PEPTIDYL-PROLYL CIS-TRANS ISOMERASE CYP38, CHLOROPLASTIC"/>
    <property type="match status" value="1"/>
</dbReference>